<dbReference type="OrthoDB" id="429955at2759"/>
<dbReference type="InterPro" id="IPR052221">
    <property type="entry name" value="SLC35F_Transporter"/>
</dbReference>
<dbReference type="GO" id="GO:0016020">
    <property type="term" value="C:membrane"/>
    <property type="evidence" value="ECO:0007669"/>
    <property type="project" value="UniProtKB-SubCell"/>
</dbReference>
<name>A0A9Q0R8R3_ANAIG</name>
<organism evidence="8 9">
    <name type="scientific">Anaeramoeba ignava</name>
    <name type="common">Anaerobic marine amoeba</name>
    <dbReference type="NCBI Taxonomy" id="1746090"/>
    <lineage>
        <taxon>Eukaryota</taxon>
        <taxon>Metamonada</taxon>
        <taxon>Anaeramoebidae</taxon>
        <taxon>Anaeramoeba</taxon>
    </lineage>
</organism>
<keyword evidence="6 7" id="KW-0472">Membrane</keyword>
<evidence type="ECO:0000256" key="4">
    <source>
        <dbReference type="ARBA" id="ARBA00022692"/>
    </source>
</evidence>
<feature type="transmembrane region" description="Helical" evidence="7">
    <location>
        <begin position="140"/>
        <end position="158"/>
    </location>
</feature>
<comment type="subcellular location">
    <subcellularLocation>
        <location evidence="1">Membrane</location>
        <topology evidence="1">Multi-pass membrane protein</topology>
    </subcellularLocation>
</comment>
<evidence type="ECO:0000256" key="6">
    <source>
        <dbReference type="ARBA" id="ARBA00023136"/>
    </source>
</evidence>
<evidence type="ECO:0000256" key="5">
    <source>
        <dbReference type="ARBA" id="ARBA00022989"/>
    </source>
</evidence>
<dbReference type="Proteomes" id="UP001149090">
    <property type="component" value="Unassembled WGS sequence"/>
</dbReference>
<feature type="transmembrane region" description="Helical" evidence="7">
    <location>
        <begin position="163"/>
        <end position="183"/>
    </location>
</feature>
<proteinExistence type="inferred from homology"/>
<keyword evidence="4 7" id="KW-0812">Transmembrane</keyword>
<feature type="transmembrane region" description="Helical" evidence="7">
    <location>
        <begin position="73"/>
        <end position="98"/>
    </location>
</feature>
<dbReference type="AlphaFoldDB" id="A0A9Q0R8R3"/>
<feature type="transmembrane region" description="Helical" evidence="7">
    <location>
        <begin position="286"/>
        <end position="307"/>
    </location>
</feature>
<sequence length="367" mass="42307">MNFSTEDEIENNFENGKELNSNEEKEHLLFNQKSFSQKFSKIKIYALILGQILSISQTATGIFNQFLDTKFNIVLPIIENLFNYLLLGLIYSIPVFILEIRKPTNLKKRIWIYFIAGIVDSSANFFAVKTFEYITISRTTIYSSFNIPCIMIISRIFLKYHYFINQILGAFMCFSGLIILGILDSYHHSSEEKNPIIGTIYCLISAFLYAISNVLQEYIVKKHGSLEFLGMIGISGSIFCSILFLNEVHQFQNNYKFILGIFGFSLCMFILYSLVPVMLKISNATLFGLSLSTSNFYSLFAELFLFQNSLPKLYFVVFVIVVLGIIIFTIPKQFYKRILLSITHLYNNIGHRLIIFPQTCFTKKISI</sequence>
<dbReference type="PANTHER" id="PTHR14233:SF4">
    <property type="entry name" value="SOLUTE CARRIER FAMILY 35 MEMBER F2"/>
    <property type="match status" value="1"/>
</dbReference>
<accession>A0A9Q0R8R3</accession>
<keyword evidence="5 7" id="KW-1133">Transmembrane helix</keyword>
<evidence type="ECO:0000313" key="9">
    <source>
        <dbReference type="Proteomes" id="UP001149090"/>
    </source>
</evidence>
<dbReference type="SUPFAM" id="SSF103481">
    <property type="entry name" value="Multidrug resistance efflux transporter EmrE"/>
    <property type="match status" value="1"/>
</dbReference>
<dbReference type="OMA" id="VRYHWAQ"/>
<dbReference type="EMBL" id="JAPDFW010000100">
    <property type="protein sequence ID" value="KAJ5069974.1"/>
    <property type="molecule type" value="Genomic_DNA"/>
</dbReference>
<feature type="transmembrane region" description="Helical" evidence="7">
    <location>
        <begin position="226"/>
        <end position="245"/>
    </location>
</feature>
<feature type="transmembrane region" description="Helical" evidence="7">
    <location>
        <begin position="44"/>
        <end position="67"/>
    </location>
</feature>
<keyword evidence="3" id="KW-0813">Transport</keyword>
<evidence type="ECO:0000313" key="8">
    <source>
        <dbReference type="EMBL" id="KAJ5069974.1"/>
    </source>
</evidence>
<dbReference type="Pfam" id="PF06027">
    <property type="entry name" value="SLC35F"/>
    <property type="match status" value="1"/>
</dbReference>
<comment type="caution">
    <text evidence="8">The sequence shown here is derived from an EMBL/GenBank/DDBJ whole genome shotgun (WGS) entry which is preliminary data.</text>
</comment>
<dbReference type="InterPro" id="IPR037185">
    <property type="entry name" value="EmrE-like"/>
</dbReference>
<dbReference type="InterPro" id="IPR009262">
    <property type="entry name" value="SLC35_F1/F2/F6"/>
</dbReference>
<evidence type="ECO:0000256" key="2">
    <source>
        <dbReference type="ARBA" id="ARBA00007863"/>
    </source>
</evidence>
<feature type="transmembrane region" description="Helical" evidence="7">
    <location>
        <begin position="313"/>
        <end position="330"/>
    </location>
</feature>
<evidence type="ECO:0000256" key="1">
    <source>
        <dbReference type="ARBA" id="ARBA00004141"/>
    </source>
</evidence>
<dbReference type="GO" id="GO:0022857">
    <property type="term" value="F:transmembrane transporter activity"/>
    <property type="evidence" value="ECO:0007669"/>
    <property type="project" value="InterPro"/>
</dbReference>
<reference evidence="8" key="1">
    <citation type="submission" date="2022-10" db="EMBL/GenBank/DDBJ databases">
        <title>Novel sulphate-reducing endosymbionts in the free-living metamonad Anaeramoeba.</title>
        <authorList>
            <person name="Jerlstrom-Hultqvist J."/>
            <person name="Cepicka I."/>
            <person name="Gallot-Lavallee L."/>
            <person name="Salas-Leiva D."/>
            <person name="Curtis B.A."/>
            <person name="Zahonova K."/>
            <person name="Pipaliya S."/>
            <person name="Dacks J."/>
            <person name="Roger A.J."/>
        </authorList>
    </citation>
    <scope>NUCLEOTIDE SEQUENCE</scope>
    <source>
        <strain evidence="8">BMAN</strain>
    </source>
</reference>
<dbReference type="PANTHER" id="PTHR14233">
    <property type="entry name" value="DUF914-RELATED"/>
    <property type="match status" value="1"/>
</dbReference>
<keyword evidence="9" id="KW-1185">Reference proteome</keyword>
<feature type="transmembrane region" description="Helical" evidence="7">
    <location>
        <begin position="110"/>
        <end position="128"/>
    </location>
</feature>
<protein>
    <submittedName>
        <fullName evidence="8">Anthocyanin-related membrane protein</fullName>
    </submittedName>
</protein>
<feature type="transmembrane region" description="Helical" evidence="7">
    <location>
        <begin position="195"/>
        <end position="214"/>
    </location>
</feature>
<feature type="transmembrane region" description="Helical" evidence="7">
    <location>
        <begin position="257"/>
        <end position="279"/>
    </location>
</feature>
<evidence type="ECO:0000256" key="7">
    <source>
        <dbReference type="SAM" id="Phobius"/>
    </source>
</evidence>
<evidence type="ECO:0000256" key="3">
    <source>
        <dbReference type="ARBA" id="ARBA00022448"/>
    </source>
</evidence>
<comment type="similarity">
    <text evidence="2">Belongs to the SLC35F solute transporter family.</text>
</comment>
<gene>
    <name evidence="8" type="ORF">M0811_11339</name>
</gene>